<dbReference type="EMBL" id="CAUYUE010000002">
    <property type="protein sequence ID" value="CAK0741528.1"/>
    <property type="molecule type" value="Genomic_DNA"/>
</dbReference>
<feature type="domain" description="Protein kinase" evidence="10">
    <location>
        <begin position="23"/>
        <end position="290"/>
    </location>
</feature>
<organism evidence="11 12">
    <name type="scientific">Coccomyxa viridis</name>
    <dbReference type="NCBI Taxonomy" id="1274662"/>
    <lineage>
        <taxon>Eukaryota</taxon>
        <taxon>Viridiplantae</taxon>
        <taxon>Chlorophyta</taxon>
        <taxon>core chlorophytes</taxon>
        <taxon>Trebouxiophyceae</taxon>
        <taxon>Trebouxiophyceae incertae sedis</taxon>
        <taxon>Coccomyxaceae</taxon>
        <taxon>Coccomyxa</taxon>
    </lineage>
</organism>
<feature type="binding site" evidence="7">
    <location>
        <position position="52"/>
    </location>
    <ligand>
        <name>ATP</name>
        <dbReference type="ChEBI" id="CHEBI:30616"/>
    </ligand>
</feature>
<keyword evidence="1" id="KW-0723">Serine/threonine-protein kinase</keyword>
<evidence type="ECO:0000256" key="3">
    <source>
        <dbReference type="ARBA" id="ARBA00022741"/>
    </source>
</evidence>
<sequence length="607" mass="67080">MVHVASSCPAYMQRPEPWRIEDYELHKQLYKGKASLLYKATCRLSGIPVALKLYRKARLSELNWYQVQREIRIHSQLQHENIIALYGAFEDSEHVYLALEYASGGDLYENLKLRGGCLAEERVARDVVGPCLSALCYLHQKGFIWRDCKPENILLTSKARGAVKLADFGLSIDATEERPVTRAGTLDYMAPEVVMCPEKSHPQENKEKALLGYTQAVDAWALGVLAYELIVGHPPFERETRTDTYEQIMYRRPHYPSALSEGSRSFIAAALTKSARKRPSVEELRGHPWIARYRLQAAQPAASDAVSMHTVPAVARQESLRKQMPKEEADGSQVYYNITVDASQQRQRPGQSSPAAHMLESSTDDITLDMTTTSVSEQESLKEERAAVSQDSSLQSLIQWAGTSVRRLSSRLLASGGSAAAEVAASASPAMAVSDGPEQGVVQRDPICRVSSSLDGSLETLFYPPLPQQDSTQASRDDQSPLVRSQSRQPDAEPAPLLGHNAHGNADVLADSIRAQHGSHLPNTTLPADKAALALKLQPQKHSHADCSSDRTPEKQRQRPRQESTASLMETPPPRTLVKFPSQRPSRQSGIARALSFWNAQMADTVA</sequence>
<name>A0AAV1HUI6_9CHLO</name>
<dbReference type="FunFam" id="1.10.510.10:FF:000813">
    <property type="entry name" value="Aurora-like kinase"/>
    <property type="match status" value="1"/>
</dbReference>
<feature type="binding site" evidence="7">
    <location>
        <begin position="100"/>
        <end position="102"/>
    </location>
    <ligand>
        <name>ATP</name>
        <dbReference type="ChEBI" id="CHEBI:30616"/>
    </ligand>
</feature>
<feature type="region of interest" description="Disordered" evidence="9">
    <location>
        <begin position="459"/>
        <end position="503"/>
    </location>
</feature>
<feature type="compositionally biased region" description="Low complexity" evidence="9">
    <location>
        <begin position="343"/>
        <end position="354"/>
    </location>
</feature>
<feature type="binding site" evidence="7">
    <location>
        <position position="167"/>
    </location>
    <ligand>
        <name>ATP</name>
        <dbReference type="ChEBI" id="CHEBI:30616"/>
    </ligand>
</feature>
<evidence type="ECO:0000256" key="8">
    <source>
        <dbReference type="PIRSR" id="PIRSR630616-3"/>
    </source>
</evidence>
<dbReference type="SUPFAM" id="SSF56112">
    <property type="entry name" value="Protein kinase-like (PK-like)"/>
    <property type="match status" value="1"/>
</dbReference>
<dbReference type="PANTHER" id="PTHR24350">
    <property type="entry name" value="SERINE/THREONINE-PROTEIN KINASE IAL-RELATED"/>
    <property type="match status" value="1"/>
</dbReference>
<feature type="binding site" evidence="7">
    <location>
        <begin position="151"/>
        <end position="152"/>
    </location>
    <ligand>
        <name>ATP</name>
        <dbReference type="ChEBI" id="CHEBI:30616"/>
    </ligand>
</feature>
<keyword evidence="12" id="KW-1185">Reference proteome</keyword>
<protein>
    <recommendedName>
        <fullName evidence="10">Protein kinase domain-containing protein</fullName>
    </recommendedName>
</protein>
<keyword evidence="5 7" id="KW-0067">ATP-binding</keyword>
<dbReference type="GO" id="GO:0004674">
    <property type="term" value="F:protein serine/threonine kinase activity"/>
    <property type="evidence" value="ECO:0007669"/>
    <property type="project" value="UniProtKB-KW"/>
</dbReference>
<evidence type="ECO:0000256" key="2">
    <source>
        <dbReference type="ARBA" id="ARBA00022679"/>
    </source>
</evidence>
<dbReference type="InterPro" id="IPR030616">
    <property type="entry name" value="Aur-like"/>
</dbReference>
<comment type="caution">
    <text evidence="11">The sequence shown here is derived from an EMBL/GenBank/DDBJ whole genome shotgun (WGS) entry which is preliminary data.</text>
</comment>
<dbReference type="AlphaFoldDB" id="A0AAV1HUI6"/>
<feature type="region of interest" description="Disordered" evidence="9">
    <location>
        <begin position="343"/>
        <end position="368"/>
    </location>
</feature>
<dbReference type="Gene3D" id="1.10.510.10">
    <property type="entry name" value="Transferase(Phosphotransferase) domain 1"/>
    <property type="match status" value="1"/>
</dbReference>
<dbReference type="PROSITE" id="PS50011">
    <property type="entry name" value="PROTEIN_KINASE_DOM"/>
    <property type="match status" value="1"/>
</dbReference>
<evidence type="ECO:0000256" key="1">
    <source>
        <dbReference type="ARBA" id="ARBA00022527"/>
    </source>
</evidence>
<evidence type="ECO:0000256" key="6">
    <source>
        <dbReference type="PIRSR" id="PIRSR630616-1"/>
    </source>
</evidence>
<evidence type="ECO:0000313" key="12">
    <source>
        <dbReference type="Proteomes" id="UP001314263"/>
    </source>
</evidence>
<dbReference type="InterPro" id="IPR000719">
    <property type="entry name" value="Prot_kinase_dom"/>
</dbReference>
<evidence type="ECO:0000256" key="9">
    <source>
        <dbReference type="SAM" id="MobiDB-lite"/>
    </source>
</evidence>
<keyword evidence="2" id="KW-0808">Transferase</keyword>
<dbReference type="GO" id="GO:0005524">
    <property type="term" value="F:ATP binding"/>
    <property type="evidence" value="ECO:0007669"/>
    <property type="project" value="UniProtKB-KW"/>
</dbReference>
<evidence type="ECO:0000259" key="10">
    <source>
        <dbReference type="PROSITE" id="PS50011"/>
    </source>
</evidence>
<keyword evidence="3 7" id="KW-0547">Nucleotide-binding</keyword>
<evidence type="ECO:0000313" key="11">
    <source>
        <dbReference type="EMBL" id="CAK0741528.1"/>
    </source>
</evidence>
<dbReference type="InterPro" id="IPR011009">
    <property type="entry name" value="Kinase-like_dom_sf"/>
</dbReference>
<gene>
    <name evidence="11" type="ORF">CVIRNUC_001331</name>
</gene>
<reference evidence="11 12" key="1">
    <citation type="submission" date="2023-10" db="EMBL/GenBank/DDBJ databases">
        <authorList>
            <person name="Maclean D."/>
            <person name="Macfadyen A."/>
        </authorList>
    </citation>
    <scope>NUCLEOTIDE SEQUENCE [LARGE SCALE GENOMIC DNA]</scope>
</reference>
<feature type="compositionally biased region" description="Basic and acidic residues" evidence="9">
    <location>
        <begin position="543"/>
        <end position="562"/>
    </location>
</feature>
<feature type="binding site" evidence="7">
    <location>
        <position position="33"/>
    </location>
    <ligand>
        <name>ATP</name>
        <dbReference type="ChEBI" id="CHEBI:30616"/>
    </ligand>
</feature>
<feature type="cross-link" description="Glycyl lysine isopeptide (Lys-Gly) (interchain with G-Cter in SUMO2)" evidence="8">
    <location>
        <position position="149"/>
    </location>
</feature>
<dbReference type="FunFam" id="3.30.200.20:FF:000042">
    <property type="entry name" value="Aurora kinase A"/>
    <property type="match status" value="1"/>
</dbReference>
<proteinExistence type="predicted"/>
<dbReference type="Proteomes" id="UP001314263">
    <property type="component" value="Unassembled WGS sequence"/>
</dbReference>
<feature type="active site" description="Proton acceptor" evidence="6">
    <location>
        <position position="147"/>
    </location>
</feature>
<accession>A0AAV1HUI6</accession>
<evidence type="ECO:0000256" key="5">
    <source>
        <dbReference type="ARBA" id="ARBA00022840"/>
    </source>
</evidence>
<dbReference type="Pfam" id="PF00069">
    <property type="entry name" value="Pkinase"/>
    <property type="match status" value="1"/>
</dbReference>
<evidence type="ECO:0000256" key="4">
    <source>
        <dbReference type="ARBA" id="ARBA00022777"/>
    </source>
</evidence>
<keyword evidence="4" id="KW-0418">Kinase</keyword>
<feature type="region of interest" description="Disordered" evidence="9">
    <location>
        <begin position="537"/>
        <end position="588"/>
    </location>
</feature>
<evidence type="ECO:0000256" key="7">
    <source>
        <dbReference type="PIRSR" id="PIRSR630616-2"/>
    </source>
</evidence>